<accession>A0ACB8H1P3</accession>
<organism evidence="1 2">
    <name type="scientific">Psilocybe cubensis</name>
    <name type="common">Psychedelic mushroom</name>
    <name type="synonym">Stropharia cubensis</name>
    <dbReference type="NCBI Taxonomy" id="181762"/>
    <lineage>
        <taxon>Eukaryota</taxon>
        <taxon>Fungi</taxon>
        <taxon>Dikarya</taxon>
        <taxon>Basidiomycota</taxon>
        <taxon>Agaricomycotina</taxon>
        <taxon>Agaricomycetes</taxon>
        <taxon>Agaricomycetidae</taxon>
        <taxon>Agaricales</taxon>
        <taxon>Agaricineae</taxon>
        <taxon>Strophariaceae</taxon>
        <taxon>Psilocybe</taxon>
    </lineage>
</organism>
<protein>
    <submittedName>
        <fullName evidence="1">Uncharacterized protein</fullName>
    </submittedName>
</protein>
<dbReference type="Proteomes" id="UP000664032">
    <property type="component" value="Unassembled WGS sequence"/>
</dbReference>
<proteinExistence type="predicted"/>
<gene>
    <name evidence="1" type="ORF">JR316_0006291</name>
</gene>
<reference evidence="1" key="1">
    <citation type="submission" date="2021-10" db="EMBL/GenBank/DDBJ databases">
        <title>Psilocybe cubensis genome.</title>
        <authorList>
            <person name="Mckernan K.J."/>
            <person name="Crawford S."/>
            <person name="Trippe A."/>
            <person name="Kane L.T."/>
            <person name="Mclaughlin S."/>
        </authorList>
    </citation>
    <scope>NUCLEOTIDE SEQUENCE</scope>
    <source>
        <strain evidence="1">MGC-MH-2018</strain>
    </source>
</reference>
<keyword evidence="2" id="KW-1185">Reference proteome</keyword>
<sequence>MPKGAHFLTPEHKSFCKAWKSIAGIIREDIISLYEPVNDGFVSAKDAEERVNQVIQKVTDIQISALTRELGRVPTQSWSVMRWNINLAVWPVEGVPKRSFPSTRRCPDCSLTFSCSEQHWDLVKTAHRQKPCRDSWSKQSQCAMDVICAADYNMGHSMTTVAESVAPLDWSPEHIQPSWVSLRNTNWHKLLYSDLKSDMATNYGLRMSDAQLMPILRGATENLSMSMTILWALELLNTDTSWTKKSALNIHILGVTIAELVAIDMEELLHRLPDVKLVNAIHCAPSGQADDLLKGQHFEPCDECQKRRRALHLEFQAKSYKTYFADSGSSFVKADLVVAFDPKCYKDNIDTWQETLGVLIEQKIPTVFTSYNYDDAVANAKFLEDVGAKLHPEFRLKKNPWASQVPKIEPSKVTGFFAVNEWLAGGFK</sequence>
<comment type="caution">
    <text evidence="1">The sequence shown here is derived from an EMBL/GenBank/DDBJ whole genome shotgun (WGS) entry which is preliminary data.</text>
</comment>
<name>A0ACB8H1P3_PSICU</name>
<evidence type="ECO:0000313" key="1">
    <source>
        <dbReference type="EMBL" id="KAH9481764.1"/>
    </source>
</evidence>
<evidence type="ECO:0000313" key="2">
    <source>
        <dbReference type="Proteomes" id="UP000664032"/>
    </source>
</evidence>
<dbReference type="EMBL" id="JAFIQS020000005">
    <property type="protein sequence ID" value="KAH9481764.1"/>
    <property type="molecule type" value="Genomic_DNA"/>
</dbReference>